<reference evidence="5" key="1">
    <citation type="submission" date="2006-10" db="EMBL/GenBank/DDBJ databases">
        <authorList>
            <person name="Amadeo P."/>
            <person name="Zhao Q."/>
            <person name="Wortman J."/>
            <person name="Fraser-Liggett C."/>
            <person name="Carlton J."/>
        </authorList>
    </citation>
    <scope>NUCLEOTIDE SEQUENCE</scope>
    <source>
        <strain evidence="5">G3</strain>
    </source>
</reference>
<dbReference type="SMR" id="A2G4I3"/>
<dbReference type="OrthoDB" id="37537at2759"/>
<dbReference type="Gene3D" id="3.20.20.100">
    <property type="entry name" value="NADP-dependent oxidoreductase domain"/>
    <property type="match status" value="1"/>
</dbReference>
<organism evidence="5 6">
    <name type="scientific">Trichomonas vaginalis (strain ATCC PRA-98 / G3)</name>
    <dbReference type="NCBI Taxonomy" id="412133"/>
    <lineage>
        <taxon>Eukaryota</taxon>
        <taxon>Metamonada</taxon>
        <taxon>Parabasalia</taxon>
        <taxon>Trichomonadida</taxon>
        <taxon>Trichomonadidae</taxon>
        <taxon>Trichomonas</taxon>
    </lineage>
</organism>
<dbReference type="GO" id="GO:0016491">
    <property type="term" value="F:oxidoreductase activity"/>
    <property type="evidence" value="ECO:0000318"/>
    <property type="project" value="GO_Central"/>
</dbReference>
<dbReference type="InterPro" id="IPR023210">
    <property type="entry name" value="NADP_OxRdtase_dom"/>
</dbReference>
<dbReference type="FunCoup" id="A2G4I3">
    <property type="interactions" value="21"/>
</dbReference>
<evidence type="ECO:0000256" key="3">
    <source>
        <dbReference type="PIRSR" id="PIRSR000097-3"/>
    </source>
</evidence>
<feature type="domain" description="NADP-dependent oxidoreductase" evidence="4">
    <location>
        <begin position="18"/>
        <end position="272"/>
    </location>
</feature>
<dbReference type="RefSeq" id="XP_001300863.1">
    <property type="nucleotide sequence ID" value="XM_001300862.1"/>
</dbReference>
<dbReference type="InterPro" id="IPR036812">
    <property type="entry name" value="NAD(P)_OxRdtase_dom_sf"/>
</dbReference>
<protein>
    <submittedName>
        <fullName evidence="5">Oxidoreductase, aldo/keto reductase family protein</fullName>
    </submittedName>
</protein>
<sequence>MEYPLGYNILSNGNKIPKIGLGCWNFGNPGCPLETEQSAVKTAVNGGMVLLDTAELYGDGLSEEFLKDLIKPIREKLFIVSKVLPSNAGRKNIFNSCEKSLQHLGIEYLDLYLLHWRGRVPLKETVECMEELVKQGKIKQWGVSNFDVDDMKELWSIPNGDHCVVNQVLYHLGSRGIEYELIPWMRSHNVKLMAYCPIAQAGDLKRQLFTNKVLKRIAAKHNCSIVQILLRFVLNCDICTPIPKSAKPEHAADNLKAINLQLTDEEWAEIDKEFPAPNHKVYLDIV</sequence>
<feature type="site" description="Lowers pKa of active site Tyr" evidence="3">
    <location>
        <position position="82"/>
    </location>
</feature>
<dbReference type="PIRSF" id="PIRSF000097">
    <property type="entry name" value="AKR"/>
    <property type="match status" value="1"/>
</dbReference>
<dbReference type="STRING" id="5722.A2G4I3"/>
<dbReference type="Pfam" id="PF00248">
    <property type="entry name" value="Aldo_ket_red"/>
    <property type="match status" value="1"/>
</dbReference>
<dbReference type="VEuPathDB" id="TrichDB:TVAGG3_0454120"/>
<evidence type="ECO:0000259" key="4">
    <source>
        <dbReference type="Pfam" id="PF00248"/>
    </source>
</evidence>
<dbReference type="CDD" id="cd19138">
    <property type="entry name" value="AKR_YeaE"/>
    <property type="match status" value="1"/>
</dbReference>
<dbReference type="KEGG" id="tva:4745587"/>
<keyword evidence="6" id="KW-1185">Reference proteome</keyword>
<dbReference type="eggNOG" id="KOG1577">
    <property type="taxonomic scope" value="Eukaryota"/>
</dbReference>
<reference evidence="5" key="2">
    <citation type="journal article" date="2007" name="Science">
        <title>Draft genome sequence of the sexually transmitted pathogen Trichomonas vaginalis.</title>
        <authorList>
            <person name="Carlton J.M."/>
            <person name="Hirt R.P."/>
            <person name="Silva J.C."/>
            <person name="Delcher A.L."/>
            <person name="Schatz M."/>
            <person name="Zhao Q."/>
            <person name="Wortman J.R."/>
            <person name="Bidwell S.L."/>
            <person name="Alsmark U.C.M."/>
            <person name="Besteiro S."/>
            <person name="Sicheritz-Ponten T."/>
            <person name="Noel C.J."/>
            <person name="Dacks J.B."/>
            <person name="Foster P.G."/>
            <person name="Simillion C."/>
            <person name="Van de Peer Y."/>
            <person name="Miranda-Saavedra D."/>
            <person name="Barton G.J."/>
            <person name="Westrop G.D."/>
            <person name="Mueller S."/>
            <person name="Dessi D."/>
            <person name="Fiori P.L."/>
            <person name="Ren Q."/>
            <person name="Paulsen I."/>
            <person name="Zhang H."/>
            <person name="Bastida-Corcuera F.D."/>
            <person name="Simoes-Barbosa A."/>
            <person name="Brown M.T."/>
            <person name="Hayes R.D."/>
            <person name="Mukherjee M."/>
            <person name="Okumura C.Y."/>
            <person name="Schneider R."/>
            <person name="Smith A.J."/>
            <person name="Vanacova S."/>
            <person name="Villalvazo M."/>
            <person name="Haas B.J."/>
            <person name="Pertea M."/>
            <person name="Feldblyum T.V."/>
            <person name="Utterback T.R."/>
            <person name="Shu C.L."/>
            <person name="Osoegawa K."/>
            <person name="de Jong P.J."/>
            <person name="Hrdy I."/>
            <person name="Horvathova L."/>
            <person name="Zubacova Z."/>
            <person name="Dolezal P."/>
            <person name="Malik S.B."/>
            <person name="Logsdon J.M. Jr."/>
            <person name="Henze K."/>
            <person name="Gupta A."/>
            <person name="Wang C.C."/>
            <person name="Dunne R.L."/>
            <person name="Upcroft J.A."/>
            <person name="Upcroft P."/>
            <person name="White O."/>
            <person name="Salzberg S.L."/>
            <person name="Tang P."/>
            <person name="Chiu C.-H."/>
            <person name="Lee Y.-S."/>
            <person name="Embley T.M."/>
            <person name="Coombs G.H."/>
            <person name="Mottram J.C."/>
            <person name="Tachezy J."/>
            <person name="Fraser-Liggett C.M."/>
            <person name="Johnson P.J."/>
        </authorList>
    </citation>
    <scope>NUCLEOTIDE SEQUENCE [LARGE SCALE GENOMIC DNA]</scope>
    <source>
        <strain evidence="5">G3</strain>
    </source>
</reference>
<dbReference type="EMBL" id="DS114375">
    <property type="protein sequence ID" value="EAX87933.1"/>
    <property type="molecule type" value="Genomic_DNA"/>
</dbReference>
<evidence type="ECO:0000256" key="1">
    <source>
        <dbReference type="PIRSR" id="PIRSR000097-1"/>
    </source>
</evidence>
<dbReference type="InParanoid" id="A2G4I3"/>
<dbReference type="SUPFAM" id="SSF51430">
    <property type="entry name" value="NAD(P)-linked oxidoreductase"/>
    <property type="match status" value="1"/>
</dbReference>
<feature type="active site" description="Proton donor" evidence="1">
    <location>
        <position position="57"/>
    </location>
</feature>
<dbReference type="VEuPathDB" id="TrichDB:TVAG_054660"/>
<dbReference type="Proteomes" id="UP000001542">
    <property type="component" value="Unassembled WGS sequence"/>
</dbReference>
<dbReference type="PANTHER" id="PTHR43638:SF3">
    <property type="entry name" value="ALDEHYDE REDUCTASE"/>
    <property type="match status" value="1"/>
</dbReference>
<dbReference type="OMA" id="ISKFYPY"/>
<dbReference type="AlphaFoldDB" id="A2G4I3"/>
<dbReference type="PRINTS" id="PR00069">
    <property type="entry name" value="ALDKETRDTASE"/>
</dbReference>
<dbReference type="PANTHER" id="PTHR43638">
    <property type="entry name" value="OXIDOREDUCTASE, ALDO/KETO REDUCTASE FAMILY PROTEIN"/>
    <property type="match status" value="1"/>
</dbReference>
<name>A2G4I3_TRIV3</name>
<dbReference type="InterPro" id="IPR020471">
    <property type="entry name" value="AKR"/>
</dbReference>
<evidence type="ECO:0000313" key="5">
    <source>
        <dbReference type="EMBL" id="EAX87933.1"/>
    </source>
</evidence>
<accession>A2G4I3</accession>
<evidence type="ECO:0000313" key="6">
    <source>
        <dbReference type="Proteomes" id="UP000001542"/>
    </source>
</evidence>
<gene>
    <name evidence="5" type="ORF">TVAG_054660</name>
</gene>
<proteinExistence type="predicted"/>
<evidence type="ECO:0000256" key="2">
    <source>
        <dbReference type="PIRSR" id="PIRSR000097-2"/>
    </source>
</evidence>
<feature type="binding site" evidence="2">
    <location>
        <position position="115"/>
    </location>
    <ligand>
        <name>substrate</name>
    </ligand>
</feature>